<reference evidence="3 4" key="1">
    <citation type="submission" date="2022-01" db="EMBL/GenBank/DDBJ databases">
        <authorList>
            <person name="Stokar-Avihail A."/>
        </authorList>
    </citation>
    <scope>NUCLEOTIDE SEQUENCE [LARGE SCALE GENOMIC DNA]</scope>
</reference>
<dbReference type="SUPFAM" id="SSF52540">
    <property type="entry name" value="P-loop containing nucleoside triphosphate hydrolases"/>
    <property type="match status" value="1"/>
</dbReference>
<dbReference type="InterPro" id="IPR027417">
    <property type="entry name" value="P-loop_NTPase"/>
</dbReference>
<dbReference type="SUPFAM" id="SSF109604">
    <property type="entry name" value="HD-domain/PDEase-like"/>
    <property type="match status" value="1"/>
</dbReference>
<organism evidence="3 4">
    <name type="scientific">Bacillus phage FADO</name>
    <dbReference type="NCBI Taxonomy" id="2917160"/>
    <lineage>
        <taxon>Viruses</taxon>
        <taxon>Duplodnaviria</taxon>
        <taxon>Heunggongvirae</taxon>
        <taxon>Uroviricota</taxon>
        <taxon>Caudoviricetes</taxon>
        <taxon>Heleneionescovirinae</taxon>
        <taxon>Zhangjivirus</taxon>
        <taxon>Zhangjivirus fado</taxon>
    </lineage>
</organism>
<protein>
    <recommendedName>
        <fullName evidence="2">HD domain-containing protein</fullName>
    </recommendedName>
</protein>
<keyword evidence="1" id="KW-0547">Nucleotide-binding</keyword>
<dbReference type="Pfam" id="PF01966">
    <property type="entry name" value="HD"/>
    <property type="match status" value="1"/>
</dbReference>
<evidence type="ECO:0000259" key="2">
    <source>
        <dbReference type="Pfam" id="PF01966"/>
    </source>
</evidence>
<dbReference type="Pfam" id="PF13671">
    <property type="entry name" value="AAA_33"/>
    <property type="match status" value="1"/>
</dbReference>
<dbReference type="InterPro" id="IPR006674">
    <property type="entry name" value="HD_domain"/>
</dbReference>
<evidence type="ECO:0000313" key="3">
    <source>
        <dbReference type="EMBL" id="UNY48915.1"/>
    </source>
</evidence>
<evidence type="ECO:0000256" key="1">
    <source>
        <dbReference type="ARBA" id="ARBA00022741"/>
    </source>
</evidence>
<evidence type="ECO:0000313" key="4">
    <source>
        <dbReference type="Proteomes" id="UP000831021"/>
    </source>
</evidence>
<sequence>MNEEVRFLLLCGLPASGKSTFAKELIEREDGTKRDDIKYLSSDAIREELYGDESIQTDPSKVFELMRTRTLDALKAGKHVIYDATNISRKRRKGLLQQLPKGIHKTAVYMATNYSTCVDLNIHRDRTVPLEAVDRMYKNLQIPIYSEGWDNIVINYDEEAIENEYPKQFSDAVRVGVLLNKEGYELMNFLASHFEEFFAIHDLPQDSKYHSLSASRHTYYVYKHVLDNYETDDTKEKELMLWTALLHDTGKAFCKSFVNRKGETTRYANFIGHESVSSQLAINFLKRMGFTDGFIHDVAVLILFHMYLLDKNANKEKLKKQVGEDMFKKLEFLRDADTLAH</sequence>
<dbReference type="EMBL" id="OM236516">
    <property type="protein sequence ID" value="UNY48915.1"/>
    <property type="molecule type" value="Genomic_DNA"/>
</dbReference>
<dbReference type="PANTHER" id="PTHR47545">
    <property type="entry name" value="MULTIFUNCTIONAL CCA PROTEIN"/>
    <property type="match status" value="1"/>
</dbReference>
<name>A0AAE9G6Q2_9CAUD</name>
<accession>A0AAE9G6Q2</accession>
<dbReference type="InterPro" id="IPR050124">
    <property type="entry name" value="tRNA_CCA-adding_enzyme"/>
</dbReference>
<dbReference type="GO" id="GO:0000166">
    <property type="term" value="F:nucleotide binding"/>
    <property type="evidence" value="ECO:0007669"/>
    <property type="project" value="UniProtKB-KW"/>
</dbReference>
<dbReference type="Proteomes" id="UP000831021">
    <property type="component" value="Segment"/>
</dbReference>
<feature type="domain" description="HD" evidence="2">
    <location>
        <begin position="217"/>
        <end position="339"/>
    </location>
</feature>
<proteinExistence type="predicted"/>
<dbReference type="Gene3D" id="3.40.50.300">
    <property type="entry name" value="P-loop containing nucleotide triphosphate hydrolases"/>
    <property type="match status" value="1"/>
</dbReference>
<dbReference type="Gene3D" id="1.10.3210.10">
    <property type="entry name" value="Hypothetical protein af1432"/>
    <property type="match status" value="1"/>
</dbReference>
<gene>
    <name evidence="3" type="ORF">fado_200</name>
</gene>
<keyword evidence="4" id="KW-1185">Reference proteome</keyword>